<feature type="region of interest" description="Disordered" evidence="1">
    <location>
        <begin position="486"/>
        <end position="506"/>
    </location>
</feature>
<feature type="region of interest" description="Disordered" evidence="1">
    <location>
        <begin position="1"/>
        <end position="39"/>
    </location>
</feature>
<proteinExistence type="predicted"/>
<dbReference type="Gene3D" id="1.20.5.170">
    <property type="match status" value="1"/>
</dbReference>
<dbReference type="SMART" id="SM00338">
    <property type="entry name" value="BRLZ"/>
    <property type="match status" value="1"/>
</dbReference>
<evidence type="ECO:0000259" key="2">
    <source>
        <dbReference type="SMART" id="SM00338"/>
    </source>
</evidence>
<evidence type="ECO:0000313" key="4">
    <source>
        <dbReference type="Proteomes" id="UP000646827"/>
    </source>
</evidence>
<feature type="compositionally biased region" description="Polar residues" evidence="1">
    <location>
        <begin position="493"/>
        <end position="506"/>
    </location>
</feature>
<protein>
    <recommendedName>
        <fullName evidence="2">BZIP domain-containing protein</fullName>
    </recommendedName>
</protein>
<dbReference type="Pfam" id="PF11905">
    <property type="entry name" value="DUF3425"/>
    <property type="match status" value="1"/>
</dbReference>
<feature type="domain" description="BZIP" evidence="2">
    <location>
        <begin position="28"/>
        <end position="99"/>
    </location>
</feature>
<dbReference type="InterPro" id="IPR021833">
    <property type="entry name" value="DUF3425"/>
</dbReference>
<dbReference type="InterPro" id="IPR004827">
    <property type="entry name" value="bZIP"/>
</dbReference>
<dbReference type="Proteomes" id="UP000646827">
    <property type="component" value="Unassembled WGS sequence"/>
</dbReference>
<dbReference type="InterPro" id="IPR046347">
    <property type="entry name" value="bZIP_sf"/>
</dbReference>
<dbReference type="PANTHER" id="PTHR38116:SF9">
    <property type="entry name" value="BZIP DOMAIN-CONTAINING PROTEIN"/>
    <property type="match status" value="1"/>
</dbReference>
<feature type="region of interest" description="Disordered" evidence="1">
    <location>
        <begin position="237"/>
        <end position="270"/>
    </location>
</feature>
<keyword evidence="4" id="KW-1185">Reference proteome</keyword>
<dbReference type="SUPFAM" id="SSF57959">
    <property type="entry name" value="Leucine zipper domain"/>
    <property type="match status" value="1"/>
</dbReference>
<feature type="compositionally biased region" description="Polar residues" evidence="1">
    <location>
        <begin position="7"/>
        <end position="16"/>
    </location>
</feature>
<name>A0A8H7S4K4_9FUNG</name>
<dbReference type="Pfam" id="PF00170">
    <property type="entry name" value="bZIP_1"/>
    <property type="match status" value="1"/>
</dbReference>
<dbReference type="CDD" id="cd14688">
    <property type="entry name" value="bZIP_YAP"/>
    <property type="match status" value="1"/>
</dbReference>
<dbReference type="PANTHER" id="PTHR38116">
    <property type="entry name" value="CHROMOSOME 7, WHOLE GENOME SHOTGUN SEQUENCE"/>
    <property type="match status" value="1"/>
</dbReference>
<dbReference type="GO" id="GO:0003700">
    <property type="term" value="F:DNA-binding transcription factor activity"/>
    <property type="evidence" value="ECO:0007669"/>
    <property type="project" value="InterPro"/>
</dbReference>
<dbReference type="AlphaFoldDB" id="A0A8H7S4K4"/>
<evidence type="ECO:0000256" key="1">
    <source>
        <dbReference type="SAM" id="MobiDB-lite"/>
    </source>
</evidence>
<dbReference type="OrthoDB" id="2593073at2759"/>
<feature type="compositionally biased region" description="Polar residues" evidence="1">
    <location>
        <begin position="238"/>
        <end position="257"/>
    </location>
</feature>
<sequence length="506" mass="57690">MIEPLPNYNSTTTFDNNIRARKKPGRKSNPSSQALRREQNRVAQRVFRERKSQHVLELEEKGREFRNECDKLMSENKALYSGIGALSNERQHLKGLMMSLQLVCFINNVKIPSHDPYLNKEYLERDIIQNSSVPEMARSYKKAKDLHKFPTTGEQVKKPASTLSMEKSGEYVTTGTILVNHNSVRTVVGNRVTAPLPEIRKQQQCYPIIPSVSLLAPMWQKPSIDTTATITLSSTKTYMPSNQDSNSETSNNDAIQHTKNRKVEEKGGSSKSLSFKKKSIALSEGTLPLFDLAKFQTMRLQLQLQAVCGKLGSNFKLTPTKLQLKIPHDLRIDLIPVSTIRDRMIILQDSYDIDDCISCLLDGMIYHHGDPLKTASWKFSIEFYEKFWYLTDDYSVEEIKKRWPTINQLYDSRSKVSLLDDTTLSTQQYRGVPIDSLNLGLLESSDNITTSDQIHYPPSLSSENSDYQSLREEELYSMTGNTADDDFGIPWRNSESQASNSNYITR</sequence>
<gene>
    <name evidence="3" type="ORF">INT45_006703</name>
</gene>
<organism evidence="3 4">
    <name type="scientific">Circinella minor</name>
    <dbReference type="NCBI Taxonomy" id="1195481"/>
    <lineage>
        <taxon>Eukaryota</taxon>
        <taxon>Fungi</taxon>
        <taxon>Fungi incertae sedis</taxon>
        <taxon>Mucoromycota</taxon>
        <taxon>Mucoromycotina</taxon>
        <taxon>Mucoromycetes</taxon>
        <taxon>Mucorales</taxon>
        <taxon>Lichtheimiaceae</taxon>
        <taxon>Circinella</taxon>
    </lineage>
</organism>
<comment type="caution">
    <text evidence="3">The sequence shown here is derived from an EMBL/GenBank/DDBJ whole genome shotgun (WGS) entry which is preliminary data.</text>
</comment>
<reference evidence="3 4" key="1">
    <citation type="submission" date="2020-12" db="EMBL/GenBank/DDBJ databases">
        <title>Metabolic potential, ecology and presence of endohyphal bacteria is reflected in genomic diversity of Mucoromycotina.</title>
        <authorList>
            <person name="Muszewska A."/>
            <person name="Okrasinska A."/>
            <person name="Steczkiewicz K."/>
            <person name="Drgas O."/>
            <person name="Orlowska M."/>
            <person name="Perlinska-Lenart U."/>
            <person name="Aleksandrzak-Piekarczyk T."/>
            <person name="Szatraj K."/>
            <person name="Zielenkiewicz U."/>
            <person name="Pilsyk S."/>
            <person name="Malc E."/>
            <person name="Mieczkowski P."/>
            <person name="Kruszewska J.S."/>
            <person name="Biernat P."/>
            <person name="Pawlowska J."/>
        </authorList>
    </citation>
    <scope>NUCLEOTIDE SEQUENCE [LARGE SCALE GENOMIC DNA]</scope>
    <source>
        <strain evidence="3 4">CBS 142.35</strain>
    </source>
</reference>
<accession>A0A8H7S4K4</accession>
<evidence type="ECO:0000313" key="3">
    <source>
        <dbReference type="EMBL" id="KAG2222003.1"/>
    </source>
</evidence>
<dbReference type="EMBL" id="JAEPRB010000094">
    <property type="protein sequence ID" value="KAG2222003.1"/>
    <property type="molecule type" value="Genomic_DNA"/>
</dbReference>